<reference evidence="7 8" key="1">
    <citation type="submission" date="2019-02" db="EMBL/GenBank/DDBJ databases">
        <title>Closed genome of Sporomusa termitida DSM 4440.</title>
        <authorList>
            <person name="Poehlein A."/>
            <person name="Daniel R."/>
        </authorList>
    </citation>
    <scope>NUCLEOTIDE SEQUENCE [LARGE SCALE GENOMIC DNA]</scope>
    <source>
        <strain evidence="7 8">DSM 4440</strain>
    </source>
</reference>
<dbReference type="Pfam" id="PF08546">
    <property type="entry name" value="ApbA_C"/>
    <property type="match status" value="1"/>
</dbReference>
<dbReference type="GO" id="GO:0005737">
    <property type="term" value="C:cytoplasm"/>
    <property type="evidence" value="ECO:0007669"/>
    <property type="project" value="TreeGrafter"/>
</dbReference>
<dbReference type="GO" id="GO:0015940">
    <property type="term" value="P:pantothenate biosynthetic process"/>
    <property type="evidence" value="ECO:0007669"/>
    <property type="project" value="UniProtKB-UniPathway"/>
</dbReference>
<evidence type="ECO:0000256" key="1">
    <source>
        <dbReference type="ARBA" id="ARBA00007870"/>
    </source>
</evidence>
<organism evidence="7 8">
    <name type="scientific">Sporomusa termitida</name>
    <dbReference type="NCBI Taxonomy" id="2377"/>
    <lineage>
        <taxon>Bacteria</taxon>
        <taxon>Bacillati</taxon>
        <taxon>Bacillota</taxon>
        <taxon>Negativicutes</taxon>
        <taxon>Selenomonadales</taxon>
        <taxon>Sporomusaceae</taxon>
        <taxon>Sporomusa</taxon>
    </lineage>
</organism>
<dbReference type="Gene3D" id="1.10.1040.10">
    <property type="entry name" value="N-(1-d-carboxylethyl)-l-norvaline Dehydrogenase, domain 2"/>
    <property type="match status" value="1"/>
</dbReference>
<dbReference type="InterPro" id="IPR036291">
    <property type="entry name" value="NAD(P)-bd_dom_sf"/>
</dbReference>
<dbReference type="UniPathway" id="UPA00028">
    <property type="reaction ID" value="UER00004"/>
</dbReference>
<evidence type="ECO:0000313" key="7">
    <source>
        <dbReference type="EMBL" id="QDR82537.1"/>
    </source>
</evidence>
<dbReference type="InterPro" id="IPR013332">
    <property type="entry name" value="KPR_N"/>
</dbReference>
<evidence type="ECO:0000259" key="5">
    <source>
        <dbReference type="Pfam" id="PF02558"/>
    </source>
</evidence>
<dbReference type="PANTHER" id="PTHR21708">
    <property type="entry name" value="PROBABLE 2-DEHYDROPANTOATE 2-REDUCTASE"/>
    <property type="match status" value="1"/>
</dbReference>
<dbReference type="Proteomes" id="UP000320776">
    <property type="component" value="Chromosome"/>
</dbReference>
<dbReference type="Gene3D" id="3.40.50.720">
    <property type="entry name" value="NAD(P)-binding Rossmann-like Domain"/>
    <property type="match status" value="1"/>
</dbReference>
<comment type="catalytic activity">
    <reaction evidence="4">
        <text>(R)-pantoate + NADP(+) = 2-dehydropantoate + NADPH + H(+)</text>
        <dbReference type="Rhea" id="RHEA:16233"/>
        <dbReference type="ChEBI" id="CHEBI:11561"/>
        <dbReference type="ChEBI" id="CHEBI:15378"/>
        <dbReference type="ChEBI" id="CHEBI:15980"/>
        <dbReference type="ChEBI" id="CHEBI:57783"/>
        <dbReference type="ChEBI" id="CHEBI:58349"/>
        <dbReference type="EC" id="1.1.1.169"/>
    </reaction>
</comment>
<keyword evidence="8" id="KW-1185">Reference proteome</keyword>
<gene>
    <name evidence="7" type="ORF">SPTER_39650</name>
</gene>
<evidence type="ECO:0000313" key="8">
    <source>
        <dbReference type="Proteomes" id="UP000320776"/>
    </source>
</evidence>
<feature type="domain" description="Ketopantoate reductase N-terminal" evidence="5">
    <location>
        <begin position="4"/>
        <end position="141"/>
    </location>
</feature>
<keyword evidence="2 4" id="KW-0521">NADP</keyword>
<dbReference type="KEGG" id="sted:SPTER_39650"/>
<dbReference type="RefSeq" id="WP_170233336.1">
    <property type="nucleotide sequence ID" value="NZ_CP036259.1"/>
</dbReference>
<dbReference type="PANTHER" id="PTHR21708:SF26">
    <property type="entry name" value="2-DEHYDROPANTOATE 2-REDUCTASE"/>
    <property type="match status" value="1"/>
</dbReference>
<evidence type="ECO:0000259" key="6">
    <source>
        <dbReference type="Pfam" id="PF08546"/>
    </source>
</evidence>
<proteinExistence type="inferred from homology"/>
<dbReference type="InterPro" id="IPR003710">
    <property type="entry name" value="ApbA"/>
</dbReference>
<dbReference type="EC" id="1.1.1.169" evidence="4"/>
<dbReference type="GO" id="GO:0008677">
    <property type="term" value="F:2-dehydropantoate 2-reductase activity"/>
    <property type="evidence" value="ECO:0007669"/>
    <property type="project" value="UniProtKB-EC"/>
</dbReference>
<comment type="similarity">
    <text evidence="1 4">Belongs to the ketopantoate reductase family.</text>
</comment>
<evidence type="ECO:0000256" key="2">
    <source>
        <dbReference type="ARBA" id="ARBA00022857"/>
    </source>
</evidence>
<feature type="domain" description="Ketopantoate reductase C-terminal" evidence="6">
    <location>
        <begin position="180"/>
        <end position="304"/>
    </location>
</feature>
<dbReference type="InterPro" id="IPR013752">
    <property type="entry name" value="KPA_reductase"/>
</dbReference>
<evidence type="ECO:0000256" key="3">
    <source>
        <dbReference type="ARBA" id="ARBA00023002"/>
    </source>
</evidence>
<keyword evidence="3 4" id="KW-0560">Oxidoreductase</keyword>
<dbReference type="InterPro" id="IPR008927">
    <property type="entry name" value="6-PGluconate_DH-like_C_sf"/>
</dbReference>
<protein>
    <recommendedName>
        <fullName evidence="4">2-dehydropantoate 2-reductase</fullName>
        <ecNumber evidence="4">1.1.1.169</ecNumber>
    </recommendedName>
    <alternativeName>
        <fullName evidence="4">Ketopantoate reductase</fullName>
    </alternativeName>
</protein>
<dbReference type="SUPFAM" id="SSF48179">
    <property type="entry name" value="6-phosphogluconate dehydrogenase C-terminal domain-like"/>
    <property type="match status" value="1"/>
</dbReference>
<accession>A0A517DYT4</accession>
<dbReference type="Pfam" id="PF02558">
    <property type="entry name" value="ApbA"/>
    <property type="match status" value="1"/>
</dbReference>
<dbReference type="AlphaFoldDB" id="A0A517DYT4"/>
<dbReference type="NCBIfam" id="TIGR00745">
    <property type="entry name" value="apbA_panE"/>
    <property type="match status" value="1"/>
</dbReference>
<evidence type="ECO:0000256" key="4">
    <source>
        <dbReference type="RuleBase" id="RU362068"/>
    </source>
</evidence>
<keyword evidence="4" id="KW-0566">Pantothenate biosynthesis</keyword>
<comment type="pathway">
    <text evidence="4">Cofactor biosynthesis; (R)-pantothenate biosynthesis; (R)-pantoate from 3-methyl-2-oxobutanoate: step 2/2.</text>
</comment>
<sequence length="312" mass="34078">MRFAIIGAGVMGCLAGAMLKNAGADVWLVDSNPALVRHIQHKGLQISSHDREEHIEINIVQSPGEIQEPMDVILFLVKSCCTEAAAQSAQCIAGENTYIMTLQNGIGNVEILANYYGREKILYGIMEFAGKAVDAGHIRAFISNHSKICFGSAQKIINDDMKKIAGLFGASGIKVIVEEDIDSEVWIKLRNNSTNAVFGLLRLSMGQALAAEGMAEVMQAVRDEVIAVAKAKGICFTDEQLSVNKGKTPINPELYAHLPSTALDMKNKTQTEVEFINGAVYREGLRLGVSTPNNELLYKLIKIMEQTYAEQF</sequence>
<name>A0A517DYT4_9FIRM</name>
<dbReference type="InterPro" id="IPR051402">
    <property type="entry name" value="KPR-Related"/>
</dbReference>
<dbReference type="EMBL" id="CP036259">
    <property type="protein sequence ID" value="QDR82537.1"/>
    <property type="molecule type" value="Genomic_DNA"/>
</dbReference>
<dbReference type="InterPro" id="IPR013328">
    <property type="entry name" value="6PGD_dom2"/>
</dbReference>
<comment type="function">
    <text evidence="4">Catalyzes the NADPH-dependent reduction of ketopantoate into pantoic acid.</text>
</comment>
<dbReference type="SUPFAM" id="SSF51735">
    <property type="entry name" value="NAD(P)-binding Rossmann-fold domains"/>
    <property type="match status" value="1"/>
</dbReference>